<sequence length="884" mass="89297">MSDERGRGAADDGRPREGRDTPVPPEQPDAAEPEFGSADWLLQQLTGGRHVDRPDDVGDTDDAGDTGDAGDAPVDGAPSDHTGHEVEVEPAAAEPAPASSAAEQAAWPFAPPVAPLDAAPGAPAPSEPARPDQPAPFDELLGSAIEEPEAAEESPTEFPVAFSWNLTPGVGADPLVEEEPAGPPPPAAADAEPTDSTPADPTPTALFEPVGGEPVDVAPSPIAPSPIAPTGVEPSAEGPTAPVAAAPSVEPEPEPDAEPPLIPPVFRSTFVEPATPRSAGIFAPSVTPEEPSTPEPIEDEEPPAAVRSWVIEPALPAPAPAPEPEKPRTIFDAPEIPADDDVDADEQEGHGLAALLGFGAPESDAPSGRSVIGDTTSVIPIDPSAFTRPPAPAEPPATPIGDAILPPAPSPADESPGDSPAPFHQPVLPPIDAAALFEPPIETPARRQDAAEIADLLRAPHEEPALTTSPAWPPIEEPEVEPSVAATPTDRPDAVDVPTQQLDTSEIAALLRDEPVAPLPPSPAFPAAEAELAMGGLPSPATSPIDAESIASASEPELFDPEPPALEPDDVEAEESNGLAELLGDVAVEPDADAEPASDAEPQSDAGRPADLGSEMPADENPRESFDEAPEPAAAVEGPQLAATTPFTFAQDEPSAVTAAAATGEGTAPTAPPAAPTGGGLWGSRNNRILFTVAGAVAILLVLIGLFAIGTRIPSWLGAGAPAPAASAPASARASATPTPTPTPVPTVTPKPAAAVGPGTHPWDALGGGECVQPFTTVWAEEFTVVDCTAPHTAQLVYTNLLSADPAAPYPGADALAQQIPGLCTAGGVIDLGAAAAYPDLQVVGSFPATEAQWKSGQRSYYCFASRASGQPLTSSVAGPGPAA</sequence>
<evidence type="ECO:0000313" key="4">
    <source>
        <dbReference type="Proteomes" id="UP000589620"/>
    </source>
</evidence>
<feature type="compositionally biased region" description="Low complexity" evidence="1">
    <location>
        <begin position="239"/>
        <end position="249"/>
    </location>
</feature>
<feature type="compositionally biased region" description="Acidic residues" evidence="1">
    <location>
        <begin position="146"/>
        <end position="155"/>
    </location>
</feature>
<evidence type="ECO:0008006" key="5">
    <source>
        <dbReference type="Google" id="ProtNLM"/>
    </source>
</evidence>
<name>A0A852T1U7_9MICO</name>
<keyword evidence="2" id="KW-0472">Membrane</keyword>
<feature type="compositionally biased region" description="Pro residues" evidence="1">
    <location>
        <begin position="739"/>
        <end position="749"/>
    </location>
</feature>
<feature type="region of interest" description="Disordered" evidence="1">
    <location>
        <begin position="1"/>
        <end position="427"/>
    </location>
</feature>
<feature type="region of interest" description="Disordered" evidence="1">
    <location>
        <begin position="459"/>
        <end position="497"/>
    </location>
</feature>
<accession>A0A852T1U7</accession>
<feature type="compositionally biased region" description="Acidic residues" evidence="1">
    <location>
        <begin position="337"/>
        <end position="346"/>
    </location>
</feature>
<keyword evidence="2" id="KW-1133">Transmembrane helix</keyword>
<evidence type="ECO:0000256" key="2">
    <source>
        <dbReference type="SAM" id="Phobius"/>
    </source>
</evidence>
<feature type="compositionally biased region" description="Basic and acidic residues" evidence="1">
    <location>
        <begin position="1"/>
        <end position="20"/>
    </location>
</feature>
<gene>
    <name evidence="3" type="ORF">BJ963_002352</name>
</gene>
<reference evidence="3 4" key="1">
    <citation type="submission" date="2020-07" db="EMBL/GenBank/DDBJ databases">
        <title>Sequencing the genomes of 1000 actinobacteria strains.</title>
        <authorList>
            <person name="Klenk H.-P."/>
        </authorList>
    </citation>
    <scope>NUCLEOTIDE SEQUENCE [LARGE SCALE GENOMIC DNA]</scope>
    <source>
        <strain evidence="3 4">DSM 23871</strain>
    </source>
</reference>
<feature type="transmembrane region" description="Helical" evidence="2">
    <location>
        <begin position="689"/>
        <end position="709"/>
    </location>
</feature>
<proteinExistence type="predicted"/>
<feature type="compositionally biased region" description="Low complexity" evidence="1">
    <location>
        <begin position="655"/>
        <end position="669"/>
    </location>
</feature>
<feature type="region of interest" description="Disordered" evidence="1">
    <location>
        <begin position="655"/>
        <end position="679"/>
    </location>
</feature>
<dbReference type="RefSeq" id="WP_179456838.1">
    <property type="nucleotide sequence ID" value="NZ_BAAAPX010000001.1"/>
</dbReference>
<feature type="compositionally biased region" description="Low complexity" evidence="1">
    <location>
        <begin position="188"/>
        <end position="205"/>
    </location>
</feature>
<feature type="compositionally biased region" description="Pro residues" evidence="1">
    <location>
        <begin position="122"/>
        <end position="134"/>
    </location>
</feature>
<keyword evidence="4" id="KW-1185">Reference proteome</keyword>
<comment type="caution">
    <text evidence="3">The sequence shown here is derived from an EMBL/GenBank/DDBJ whole genome shotgun (WGS) entry which is preliminary data.</text>
</comment>
<keyword evidence="2" id="KW-0812">Transmembrane</keyword>
<feature type="compositionally biased region" description="Acidic residues" evidence="1">
    <location>
        <begin position="588"/>
        <end position="598"/>
    </location>
</feature>
<feature type="compositionally biased region" description="Low complexity" evidence="1">
    <location>
        <begin position="89"/>
        <end position="108"/>
    </location>
</feature>
<feature type="compositionally biased region" description="Pro residues" evidence="1">
    <location>
        <begin position="389"/>
        <end position="398"/>
    </location>
</feature>
<organism evidence="3 4">
    <name type="scientific">Leifsonia soli</name>
    <dbReference type="NCBI Taxonomy" id="582665"/>
    <lineage>
        <taxon>Bacteria</taxon>
        <taxon>Bacillati</taxon>
        <taxon>Actinomycetota</taxon>
        <taxon>Actinomycetes</taxon>
        <taxon>Micrococcales</taxon>
        <taxon>Microbacteriaceae</taxon>
        <taxon>Leifsonia</taxon>
    </lineage>
</organism>
<protein>
    <recommendedName>
        <fullName evidence="5">Septum formation-related domain-containing protein</fullName>
    </recommendedName>
</protein>
<feature type="region of interest" description="Disordered" evidence="1">
    <location>
        <begin position="512"/>
        <end position="633"/>
    </location>
</feature>
<dbReference type="Proteomes" id="UP000589620">
    <property type="component" value="Unassembled WGS sequence"/>
</dbReference>
<feature type="compositionally biased region" description="Low complexity" evidence="1">
    <location>
        <begin position="750"/>
        <end position="760"/>
    </location>
</feature>
<feature type="compositionally biased region" description="Low complexity" evidence="1">
    <location>
        <begin position="351"/>
        <end position="360"/>
    </location>
</feature>
<dbReference type="InterPro" id="IPR003882">
    <property type="entry name" value="Pistil_extensin"/>
</dbReference>
<evidence type="ECO:0000256" key="1">
    <source>
        <dbReference type="SAM" id="MobiDB-lite"/>
    </source>
</evidence>
<dbReference type="PRINTS" id="PR01218">
    <property type="entry name" value="PSTLEXTENSIN"/>
</dbReference>
<dbReference type="EMBL" id="JACCBJ010000001">
    <property type="protein sequence ID" value="NYD74833.1"/>
    <property type="molecule type" value="Genomic_DNA"/>
</dbReference>
<feature type="region of interest" description="Disordered" evidence="1">
    <location>
        <begin position="730"/>
        <end position="760"/>
    </location>
</feature>
<dbReference type="AlphaFoldDB" id="A0A852T1U7"/>
<evidence type="ECO:0000313" key="3">
    <source>
        <dbReference type="EMBL" id="NYD74833.1"/>
    </source>
</evidence>